<dbReference type="GO" id="GO:0046872">
    <property type="term" value="F:metal ion binding"/>
    <property type="evidence" value="ECO:0007669"/>
    <property type="project" value="UniProtKB-KW"/>
</dbReference>
<evidence type="ECO:0000256" key="3">
    <source>
        <dbReference type="ARBA" id="ARBA00023002"/>
    </source>
</evidence>
<proteinExistence type="predicted"/>
<evidence type="ECO:0000256" key="2">
    <source>
        <dbReference type="ARBA" id="ARBA00022723"/>
    </source>
</evidence>
<evidence type="ECO:0000256" key="4">
    <source>
        <dbReference type="ARBA" id="ARBA00023004"/>
    </source>
</evidence>
<dbReference type="GO" id="GO:0042128">
    <property type="term" value="P:nitrate assimilation"/>
    <property type="evidence" value="ECO:0007669"/>
    <property type="project" value="UniProtKB-KW"/>
</dbReference>
<evidence type="ECO:0000313" key="8">
    <source>
        <dbReference type="EMBL" id="SIS66022.1"/>
    </source>
</evidence>
<dbReference type="Proteomes" id="UP000185639">
    <property type="component" value="Unassembled WGS sequence"/>
</dbReference>
<dbReference type="RefSeq" id="WP_076514679.1">
    <property type="nucleotide sequence ID" value="NZ_FTOH01000003.1"/>
</dbReference>
<feature type="domain" description="Rieske" evidence="7">
    <location>
        <begin position="5"/>
        <end position="106"/>
    </location>
</feature>
<dbReference type="AlphaFoldDB" id="A0A1N7KWK6"/>
<reference evidence="9" key="1">
    <citation type="submission" date="2017-01" db="EMBL/GenBank/DDBJ databases">
        <authorList>
            <person name="Varghese N."/>
            <person name="Submissions S."/>
        </authorList>
    </citation>
    <scope>NUCLEOTIDE SEQUENCE [LARGE SCALE GENOMIC DNA]</scope>
    <source>
        <strain evidence="9">DSM 24913</strain>
    </source>
</reference>
<dbReference type="InterPro" id="IPR017941">
    <property type="entry name" value="Rieske_2Fe-2S"/>
</dbReference>
<evidence type="ECO:0000256" key="5">
    <source>
        <dbReference type="ARBA" id="ARBA00023014"/>
    </source>
</evidence>
<dbReference type="PANTHER" id="PTHR40562:SF1">
    <property type="entry name" value="NITRITE REDUCTASE (NADH) SMALL SUBUNIT"/>
    <property type="match status" value="1"/>
</dbReference>
<evidence type="ECO:0000256" key="6">
    <source>
        <dbReference type="ARBA" id="ARBA00023063"/>
    </source>
</evidence>
<keyword evidence="2" id="KW-0479">Metal-binding</keyword>
<keyword evidence="4" id="KW-0408">Iron</keyword>
<dbReference type="GO" id="GO:0008942">
    <property type="term" value="F:nitrite reductase [NAD(P)H] activity"/>
    <property type="evidence" value="ECO:0007669"/>
    <property type="project" value="InterPro"/>
</dbReference>
<dbReference type="InterPro" id="IPR017881">
    <property type="entry name" value="NirD"/>
</dbReference>
<dbReference type="NCBIfam" id="NF007066">
    <property type="entry name" value="PRK09511.1"/>
    <property type="match status" value="1"/>
</dbReference>
<protein>
    <submittedName>
        <fullName evidence="8">Assimilatory nitrite reductase (NAD(P)H) small subunit</fullName>
    </submittedName>
</protein>
<dbReference type="PANTHER" id="PTHR40562">
    <property type="match status" value="1"/>
</dbReference>
<keyword evidence="9" id="KW-1185">Reference proteome</keyword>
<dbReference type="Gene3D" id="2.102.10.10">
    <property type="entry name" value="Rieske [2Fe-2S] iron-sulphur domain"/>
    <property type="match status" value="1"/>
</dbReference>
<dbReference type="PROSITE" id="PS51296">
    <property type="entry name" value="RIESKE"/>
    <property type="match status" value="1"/>
</dbReference>
<dbReference type="OrthoDB" id="516687at2"/>
<dbReference type="EMBL" id="FTOH01000003">
    <property type="protein sequence ID" value="SIS66022.1"/>
    <property type="molecule type" value="Genomic_DNA"/>
</dbReference>
<dbReference type="GO" id="GO:0051537">
    <property type="term" value="F:2 iron, 2 sulfur cluster binding"/>
    <property type="evidence" value="ECO:0007669"/>
    <property type="project" value="UniProtKB-KW"/>
</dbReference>
<dbReference type="Pfam" id="PF13806">
    <property type="entry name" value="Rieske_2"/>
    <property type="match status" value="1"/>
</dbReference>
<evidence type="ECO:0000313" key="9">
    <source>
        <dbReference type="Proteomes" id="UP000185639"/>
    </source>
</evidence>
<dbReference type="InterPro" id="IPR012748">
    <property type="entry name" value="Rieske-like_NirD"/>
</dbReference>
<dbReference type="InterPro" id="IPR036922">
    <property type="entry name" value="Rieske_2Fe-2S_sf"/>
</dbReference>
<evidence type="ECO:0000259" key="7">
    <source>
        <dbReference type="PROSITE" id="PS51296"/>
    </source>
</evidence>
<keyword evidence="1" id="KW-0001">2Fe-2S</keyword>
<gene>
    <name evidence="8" type="ORF">SAMN05421686_103137</name>
</gene>
<organism evidence="8 9">
    <name type="scientific">Thalassolituus maritimus</name>
    <dbReference type="NCBI Taxonomy" id="484498"/>
    <lineage>
        <taxon>Bacteria</taxon>
        <taxon>Pseudomonadati</taxon>
        <taxon>Pseudomonadota</taxon>
        <taxon>Gammaproteobacteria</taxon>
        <taxon>Oceanospirillales</taxon>
        <taxon>Oceanospirillaceae</taxon>
        <taxon>Thalassolituus</taxon>
    </lineage>
</organism>
<dbReference type="PROSITE" id="PS51300">
    <property type="entry name" value="NIRD"/>
    <property type="match status" value="1"/>
</dbReference>
<dbReference type="CDD" id="cd03529">
    <property type="entry name" value="Rieske_NirD"/>
    <property type="match status" value="1"/>
</dbReference>
<accession>A0A1N7KWK6</accession>
<dbReference type="STRING" id="484498.SAMN05421686_103137"/>
<name>A0A1N7KWK6_9GAMM</name>
<keyword evidence="6" id="KW-0534">Nitrate assimilation</keyword>
<sequence>MTDWTTVCSLEDLVPDTGVCALVEGKQVAVFRFGDGETVYAISNYDPFGKANVLSRGILGSIGERPVVASPLYKQHFDLTSGECLEDDAVKLEHFPVRIENGIVQVSSAA</sequence>
<dbReference type="SUPFAM" id="SSF50022">
    <property type="entry name" value="ISP domain"/>
    <property type="match status" value="1"/>
</dbReference>
<keyword evidence="5" id="KW-0411">Iron-sulfur</keyword>
<keyword evidence="3" id="KW-0560">Oxidoreductase</keyword>
<dbReference type="NCBIfam" id="TIGR02378">
    <property type="entry name" value="nirD_assim_sml"/>
    <property type="match status" value="1"/>
</dbReference>
<evidence type="ECO:0000256" key="1">
    <source>
        <dbReference type="ARBA" id="ARBA00022714"/>
    </source>
</evidence>